<keyword evidence="9" id="KW-1185">Reference proteome</keyword>
<dbReference type="GO" id="GO:0005886">
    <property type="term" value="C:plasma membrane"/>
    <property type="evidence" value="ECO:0007669"/>
    <property type="project" value="TreeGrafter"/>
</dbReference>
<dbReference type="PANTHER" id="PTHR19282:SF544">
    <property type="entry name" value="TETRASPANIN"/>
    <property type="match status" value="1"/>
</dbReference>
<dbReference type="AlphaFoldDB" id="A0AAV7XXZ9"/>
<dbReference type="InterPro" id="IPR008952">
    <property type="entry name" value="Tetraspanin_EC2_sf"/>
</dbReference>
<feature type="disulfide bond" evidence="6">
    <location>
        <begin position="123"/>
        <end position="158"/>
    </location>
</feature>
<name>A0AAV7XXZ9_9NEOP</name>
<dbReference type="PIRSF" id="PIRSF002419">
    <property type="entry name" value="Tetraspanin"/>
    <property type="match status" value="1"/>
</dbReference>
<dbReference type="SUPFAM" id="SSF48652">
    <property type="entry name" value="Tetraspanin"/>
    <property type="match status" value="1"/>
</dbReference>
<proteinExistence type="inferred from homology"/>
<dbReference type="InterPro" id="IPR018499">
    <property type="entry name" value="Tetraspanin/Peripherin"/>
</dbReference>
<evidence type="ECO:0000313" key="8">
    <source>
        <dbReference type="EMBL" id="KAJ1530552.1"/>
    </source>
</evidence>
<evidence type="ECO:0000256" key="4">
    <source>
        <dbReference type="ARBA" id="ARBA00022989"/>
    </source>
</evidence>
<sequence>MSGILLVLTSVMVAEPLSQLTPLLEQQFLSPGLLLGGAGGAVMVVSCFGMWGALRQSTALVSLFSFLLAILLLLELGAGIMAFLMQDGLRQVLTHNIESAMLQYDSDPATKEAIDTMQTGLRCCGVNSPQDWSKAGYTFKLPSSCCTNGNGNVTTQDCTMDVEVRGCLPELGNLIIRGSAFIASTAVVTAFTQFLGILFACTLGRTIRRQKTLRDLRRHQLQDNLINSYSPVHTKPITITY</sequence>
<dbReference type="PANTHER" id="PTHR19282">
    <property type="entry name" value="TETRASPANIN"/>
    <property type="match status" value="1"/>
</dbReference>
<comment type="subcellular location">
    <subcellularLocation>
        <location evidence="1 7">Membrane</location>
        <topology evidence="1 7">Multi-pass membrane protein</topology>
    </subcellularLocation>
</comment>
<feature type="transmembrane region" description="Helical" evidence="7">
    <location>
        <begin position="28"/>
        <end position="51"/>
    </location>
</feature>
<evidence type="ECO:0000256" key="7">
    <source>
        <dbReference type="RuleBase" id="RU361218"/>
    </source>
</evidence>
<keyword evidence="5 7" id="KW-0472">Membrane</keyword>
<keyword evidence="4 7" id="KW-1133">Transmembrane helix</keyword>
<evidence type="ECO:0000256" key="6">
    <source>
        <dbReference type="PIRSR" id="PIRSR002419-1"/>
    </source>
</evidence>
<evidence type="ECO:0000256" key="5">
    <source>
        <dbReference type="ARBA" id="ARBA00023136"/>
    </source>
</evidence>
<reference evidence="8" key="1">
    <citation type="submission" date="2022-12" db="EMBL/GenBank/DDBJ databases">
        <title>Chromosome-level genome assembly of the bean flower thrips Megalurothrips usitatus.</title>
        <authorList>
            <person name="Ma L."/>
            <person name="Liu Q."/>
            <person name="Li H."/>
            <person name="Cai W."/>
        </authorList>
    </citation>
    <scope>NUCLEOTIDE SEQUENCE</scope>
    <source>
        <strain evidence="8">Cailab_2022a</strain>
    </source>
</reference>
<keyword evidence="6" id="KW-1015">Disulfide bond</keyword>
<evidence type="ECO:0000313" key="9">
    <source>
        <dbReference type="Proteomes" id="UP001075354"/>
    </source>
</evidence>
<dbReference type="PRINTS" id="PR00259">
    <property type="entry name" value="TMFOUR"/>
</dbReference>
<protein>
    <recommendedName>
        <fullName evidence="7">Tetraspanin</fullName>
    </recommendedName>
</protein>
<dbReference type="Pfam" id="PF00335">
    <property type="entry name" value="Tetraspanin"/>
    <property type="match status" value="1"/>
</dbReference>
<dbReference type="CDD" id="cd03127">
    <property type="entry name" value="tetraspanin_LEL"/>
    <property type="match status" value="1"/>
</dbReference>
<evidence type="ECO:0000256" key="2">
    <source>
        <dbReference type="ARBA" id="ARBA00006840"/>
    </source>
</evidence>
<dbReference type="InterPro" id="IPR000301">
    <property type="entry name" value="Tetraspanin_animals"/>
</dbReference>
<comment type="caution">
    <text evidence="8">The sequence shown here is derived from an EMBL/GenBank/DDBJ whole genome shotgun (WGS) entry which is preliminary data.</text>
</comment>
<dbReference type="EMBL" id="JAPTSV010000002">
    <property type="protein sequence ID" value="KAJ1530552.1"/>
    <property type="molecule type" value="Genomic_DNA"/>
</dbReference>
<gene>
    <name evidence="8" type="ORF">ONE63_005440</name>
</gene>
<organism evidence="8 9">
    <name type="scientific">Megalurothrips usitatus</name>
    <name type="common">bean blossom thrips</name>
    <dbReference type="NCBI Taxonomy" id="439358"/>
    <lineage>
        <taxon>Eukaryota</taxon>
        <taxon>Metazoa</taxon>
        <taxon>Ecdysozoa</taxon>
        <taxon>Arthropoda</taxon>
        <taxon>Hexapoda</taxon>
        <taxon>Insecta</taxon>
        <taxon>Pterygota</taxon>
        <taxon>Neoptera</taxon>
        <taxon>Paraneoptera</taxon>
        <taxon>Thysanoptera</taxon>
        <taxon>Terebrantia</taxon>
        <taxon>Thripoidea</taxon>
        <taxon>Thripidae</taxon>
        <taxon>Megalurothrips</taxon>
    </lineage>
</organism>
<keyword evidence="3 7" id="KW-0812">Transmembrane</keyword>
<accession>A0AAV7XXZ9</accession>
<evidence type="ECO:0000256" key="1">
    <source>
        <dbReference type="ARBA" id="ARBA00004141"/>
    </source>
</evidence>
<feature type="transmembrane region" description="Helical" evidence="7">
    <location>
        <begin position="63"/>
        <end position="85"/>
    </location>
</feature>
<dbReference type="Gene3D" id="1.10.1450.10">
    <property type="entry name" value="Tetraspanin"/>
    <property type="match status" value="1"/>
</dbReference>
<feature type="transmembrane region" description="Helical" evidence="7">
    <location>
        <begin position="180"/>
        <end position="204"/>
    </location>
</feature>
<dbReference type="Proteomes" id="UP001075354">
    <property type="component" value="Chromosome 2"/>
</dbReference>
<comment type="similarity">
    <text evidence="2 7">Belongs to the tetraspanin (TM4SF) family.</text>
</comment>
<comment type="caution">
    <text evidence="7">Lacks conserved residue(s) required for the propagation of feature annotation.</text>
</comment>
<evidence type="ECO:0000256" key="3">
    <source>
        <dbReference type="ARBA" id="ARBA00022692"/>
    </source>
</evidence>
<feature type="disulfide bond" evidence="6">
    <location>
        <begin position="124"/>
        <end position="146"/>
    </location>
</feature>